<keyword evidence="2" id="KW-0732">Signal</keyword>
<reference evidence="3 4" key="1">
    <citation type="journal article" date="2012" name="Stand. Genomic Sci.">
        <title>Complete genome sequence of the aerobic, heterotroph Marinithermus hydrothermalis type strain (T1(T)) from a deep-sea hydrothermal vent chimney.</title>
        <authorList>
            <person name="Copeland A."/>
            <person name="Gu W."/>
            <person name="Yasawong M."/>
            <person name="Lapidus A."/>
            <person name="Lucas S."/>
            <person name="Deshpande S."/>
            <person name="Pagani I."/>
            <person name="Tapia R."/>
            <person name="Cheng J.F."/>
            <person name="Goodwin L.A."/>
            <person name="Pitluck S."/>
            <person name="Liolios K."/>
            <person name="Ivanova N."/>
            <person name="Mavromatis K."/>
            <person name="Mikhailova N."/>
            <person name="Pati A."/>
            <person name="Chen A."/>
            <person name="Palaniappan K."/>
            <person name="Land M."/>
            <person name="Pan C."/>
            <person name="Brambilla E.M."/>
            <person name="Rohde M."/>
            <person name="Tindall B.J."/>
            <person name="Sikorski J."/>
            <person name="Goker M."/>
            <person name="Detter J.C."/>
            <person name="Bristow J."/>
            <person name="Eisen J.A."/>
            <person name="Markowitz V."/>
            <person name="Hugenholtz P."/>
            <person name="Kyrpides N.C."/>
            <person name="Klenk H.P."/>
            <person name="Woyke T."/>
        </authorList>
    </citation>
    <scope>NUCLEOTIDE SEQUENCE [LARGE SCALE GENOMIC DNA]</scope>
    <source>
        <strain evidence="4">DSM 14884 / JCM 11576 / T1</strain>
    </source>
</reference>
<protein>
    <submittedName>
        <fullName evidence="3">Uncharacterized protein</fullName>
    </submittedName>
</protein>
<dbReference type="PROSITE" id="PS51257">
    <property type="entry name" value="PROKAR_LIPOPROTEIN"/>
    <property type="match status" value="1"/>
</dbReference>
<name>F2NRA1_MARHT</name>
<dbReference type="KEGG" id="mhd:Marky_2230"/>
<keyword evidence="4" id="KW-1185">Reference proteome</keyword>
<evidence type="ECO:0000313" key="4">
    <source>
        <dbReference type="Proteomes" id="UP000007030"/>
    </source>
</evidence>
<dbReference type="eggNOG" id="COG2340">
    <property type="taxonomic scope" value="Bacteria"/>
</dbReference>
<dbReference type="RefSeq" id="WP_013704994.1">
    <property type="nucleotide sequence ID" value="NC_015387.1"/>
</dbReference>
<dbReference type="HOGENOM" id="CLU_1260185_0_0_0"/>
<feature type="signal peptide" evidence="2">
    <location>
        <begin position="1"/>
        <end position="21"/>
    </location>
</feature>
<dbReference type="Gene3D" id="2.60.40.10">
    <property type="entry name" value="Immunoglobulins"/>
    <property type="match status" value="1"/>
</dbReference>
<feature type="region of interest" description="Disordered" evidence="1">
    <location>
        <begin position="165"/>
        <end position="219"/>
    </location>
</feature>
<evidence type="ECO:0000256" key="2">
    <source>
        <dbReference type="SAM" id="SignalP"/>
    </source>
</evidence>
<feature type="chain" id="PRO_5003287367" evidence="2">
    <location>
        <begin position="22"/>
        <end position="219"/>
    </location>
</feature>
<gene>
    <name evidence="3" type="ordered locus">Marky_2230</name>
</gene>
<dbReference type="EMBL" id="CP002630">
    <property type="protein sequence ID" value="AEB12950.1"/>
    <property type="molecule type" value="Genomic_DNA"/>
</dbReference>
<dbReference type="STRING" id="869210.Marky_2230"/>
<dbReference type="Proteomes" id="UP000007030">
    <property type="component" value="Chromosome"/>
</dbReference>
<sequence>MGKRWIYPVFAALLAAGCAQLPQILNPSPTAPRITRFDATPGAIAPGGSSTLNWSVEGTAPITLTLEPGLGDVTGTTSAVVTPNQTTTYTLTATNAQGSAQAQVTVTVGETALNLSIAGLPAGLEAYVAVTNHANYIRWVRATQSLTGLAPGTYTVAAATVTNSGTTSLSSSTTYVPAPQARRSPSTPGRWGTSPCSTPRPRAASTPPRPTCPTASRAA</sequence>
<feature type="compositionally biased region" description="Low complexity" evidence="1">
    <location>
        <begin position="197"/>
        <end position="219"/>
    </location>
</feature>
<dbReference type="AlphaFoldDB" id="F2NRA1"/>
<feature type="compositionally biased region" description="Low complexity" evidence="1">
    <location>
        <begin position="165"/>
        <end position="174"/>
    </location>
</feature>
<accession>F2NRA1</accession>
<evidence type="ECO:0000313" key="3">
    <source>
        <dbReference type="EMBL" id="AEB12950.1"/>
    </source>
</evidence>
<evidence type="ECO:0000256" key="1">
    <source>
        <dbReference type="SAM" id="MobiDB-lite"/>
    </source>
</evidence>
<dbReference type="OrthoDB" id="5526865at2"/>
<dbReference type="InterPro" id="IPR013783">
    <property type="entry name" value="Ig-like_fold"/>
</dbReference>
<organism evidence="3 4">
    <name type="scientific">Marinithermus hydrothermalis (strain DSM 14884 / JCM 11576 / T1)</name>
    <dbReference type="NCBI Taxonomy" id="869210"/>
    <lineage>
        <taxon>Bacteria</taxon>
        <taxon>Thermotogati</taxon>
        <taxon>Deinococcota</taxon>
        <taxon>Deinococci</taxon>
        <taxon>Thermales</taxon>
        <taxon>Thermaceae</taxon>
        <taxon>Marinithermus</taxon>
    </lineage>
</organism>
<proteinExistence type="predicted"/>